<dbReference type="GeneID" id="20341495"/>
<reference evidence="4" key="1">
    <citation type="submission" date="2010-07" db="EMBL/GenBank/DDBJ databases">
        <title>The genome sequence of Gaeumannomyces graminis var. tritici strain R3-111a-1.</title>
        <authorList>
            <consortium name="The Broad Institute Genome Sequencing Platform"/>
            <person name="Ma L.-J."/>
            <person name="Dead R."/>
            <person name="Young S."/>
            <person name="Zeng Q."/>
            <person name="Koehrsen M."/>
            <person name="Alvarado L."/>
            <person name="Berlin A."/>
            <person name="Chapman S.B."/>
            <person name="Chen Z."/>
            <person name="Freedman E."/>
            <person name="Gellesch M."/>
            <person name="Goldberg J."/>
            <person name="Griggs A."/>
            <person name="Gujja S."/>
            <person name="Heilman E.R."/>
            <person name="Heiman D."/>
            <person name="Hepburn T."/>
            <person name="Howarth C."/>
            <person name="Jen D."/>
            <person name="Larson L."/>
            <person name="Mehta T."/>
            <person name="Neiman D."/>
            <person name="Pearson M."/>
            <person name="Roberts A."/>
            <person name="Saif S."/>
            <person name="Shea T."/>
            <person name="Shenoy N."/>
            <person name="Sisk P."/>
            <person name="Stolte C."/>
            <person name="Sykes S."/>
            <person name="Walk T."/>
            <person name="White J."/>
            <person name="Yandava C."/>
            <person name="Haas B."/>
            <person name="Nusbaum C."/>
            <person name="Birren B."/>
        </authorList>
    </citation>
    <scope>NUCLEOTIDE SEQUENCE [LARGE SCALE GENOMIC DNA]</scope>
    <source>
        <strain evidence="4">R3-111a-1</strain>
    </source>
</reference>
<organism evidence="2">
    <name type="scientific">Gaeumannomyces tritici (strain R3-111a-1)</name>
    <name type="common">Wheat and barley take-all root rot fungus</name>
    <name type="synonym">Gaeumannomyces graminis var. tritici</name>
    <dbReference type="NCBI Taxonomy" id="644352"/>
    <lineage>
        <taxon>Eukaryota</taxon>
        <taxon>Fungi</taxon>
        <taxon>Dikarya</taxon>
        <taxon>Ascomycota</taxon>
        <taxon>Pezizomycotina</taxon>
        <taxon>Sordariomycetes</taxon>
        <taxon>Sordariomycetidae</taxon>
        <taxon>Magnaporthales</taxon>
        <taxon>Magnaporthaceae</taxon>
        <taxon>Gaeumannomyces</taxon>
    </lineage>
</organism>
<dbReference type="VEuPathDB" id="FungiDB:GGTG_01037"/>
<reference evidence="3" key="5">
    <citation type="submission" date="2018-04" db="UniProtKB">
        <authorList>
            <consortium name="EnsemblFungi"/>
        </authorList>
    </citation>
    <scope>IDENTIFICATION</scope>
    <source>
        <strain evidence="3">R3-111a-1</strain>
    </source>
</reference>
<evidence type="ECO:0000313" key="4">
    <source>
        <dbReference type="Proteomes" id="UP000006039"/>
    </source>
</evidence>
<name>J3NIF6_GAET3</name>
<dbReference type="InterPro" id="IPR052895">
    <property type="entry name" value="HetReg/Transcr_Mod"/>
</dbReference>
<dbReference type="EMBL" id="GL385395">
    <property type="protein sequence ID" value="EJT81049.1"/>
    <property type="molecule type" value="Genomic_DNA"/>
</dbReference>
<sequence length="491" mass="56012">MAAKLDSKISSLYQPLEPNQVRLLQLNPDANAIDLGGFKVVDLCDTPPYYALSHSWTSQDRYTNVSVGGYPLTLATDLVACVKRLSQLWHKKTDLKPHVQYAWIDSICIDQSNLAERSAQVALMGRLYRGSIRTLIWLGDDDDNCFEAWTLLDHIYTICRQQNPTVSDPSDIPARIFLQSAHDASGLPAWDDQKWTHLARLMQRRWFSRIWVVQEVALSRLDPVVLHGDHCYPWSRIGWAAAWFRKNGYMRLPQIPEMLRNVYSMTPLRQAGELWPLDALVAMTQIKFNATDQRDKIYGLLGLAREFQDPFDLPDELQPDYTIDMAELCPKMARFMLGRSRSLALLTRARGLGGTISRKQRAQDLDLPSWCPDWSDLVIPNEGIATSLSWVDWKERSKPARFGFLKQFSASAGIELDMEDHVEDPRTLALRGIRVSEVENVTPFAVNLSRKTEPEEPFTAQMIQILSQALRLLRRHSSCHTGIEPVPIEGR</sequence>
<accession>J3NIF6</accession>
<dbReference type="OrthoDB" id="4808270at2759"/>
<feature type="domain" description="Heterokaryon incompatibility" evidence="1">
    <location>
        <begin position="49"/>
        <end position="215"/>
    </location>
</feature>
<protein>
    <recommendedName>
        <fullName evidence="1">Heterokaryon incompatibility domain-containing protein</fullName>
    </recommendedName>
</protein>
<dbReference type="eggNOG" id="ENOG502SIW3">
    <property type="taxonomic scope" value="Eukaryota"/>
</dbReference>
<dbReference type="EnsemblFungi" id="EJT81049">
    <property type="protein sequence ID" value="EJT81049"/>
    <property type="gene ID" value="GGTG_01037"/>
</dbReference>
<dbReference type="RefSeq" id="XP_009217058.1">
    <property type="nucleotide sequence ID" value="XM_009218794.1"/>
</dbReference>
<dbReference type="Pfam" id="PF06985">
    <property type="entry name" value="HET"/>
    <property type="match status" value="1"/>
</dbReference>
<dbReference type="PANTHER" id="PTHR24148">
    <property type="entry name" value="ANKYRIN REPEAT DOMAIN-CONTAINING PROTEIN 39 HOMOLOG-RELATED"/>
    <property type="match status" value="1"/>
</dbReference>
<dbReference type="InterPro" id="IPR010730">
    <property type="entry name" value="HET"/>
</dbReference>
<reference evidence="3" key="4">
    <citation type="journal article" date="2015" name="G3 (Bethesda)">
        <title>Genome sequences of three phytopathogenic species of the Magnaporthaceae family of fungi.</title>
        <authorList>
            <person name="Okagaki L.H."/>
            <person name="Nunes C.C."/>
            <person name="Sailsbery J."/>
            <person name="Clay B."/>
            <person name="Brown D."/>
            <person name="John T."/>
            <person name="Oh Y."/>
            <person name="Young N."/>
            <person name="Fitzgerald M."/>
            <person name="Haas B.J."/>
            <person name="Zeng Q."/>
            <person name="Young S."/>
            <person name="Adiconis X."/>
            <person name="Fan L."/>
            <person name="Levin J.Z."/>
            <person name="Mitchell T.K."/>
            <person name="Okubara P.A."/>
            <person name="Farman M.L."/>
            <person name="Kohn L.M."/>
            <person name="Birren B."/>
            <person name="Ma L.-J."/>
            <person name="Dean R.A."/>
        </authorList>
    </citation>
    <scope>NUCLEOTIDE SEQUENCE</scope>
    <source>
        <strain evidence="3">R3-111a-1</strain>
    </source>
</reference>
<reference evidence="2" key="3">
    <citation type="submission" date="2010-09" db="EMBL/GenBank/DDBJ databases">
        <title>Annotation of Gaeumannomyces graminis var. tritici R3-111a-1.</title>
        <authorList>
            <consortium name="The Broad Institute Genome Sequencing Platform"/>
            <person name="Ma L.-J."/>
            <person name="Dead R."/>
            <person name="Young S.K."/>
            <person name="Zeng Q."/>
            <person name="Gargeya S."/>
            <person name="Fitzgerald M."/>
            <person name="Haas B."/>
            <person name="Abouelleil A."/>
            <person name="Alvarado L."/>
            <person name="Arachchi H.M."/>
            <person name="Berlin A."/>
            <person name="Brown A."/>
            <person name="Chapman S.B."/>
            <person name="Chen Z."/>
            <person name="Dunbar C."/>
            <person name="Freedman E."/>
            <person name="Gearin G."/>
            <person name="Gellesch M."/>
            <person name="Goldberg J."/>
            <person name="Griggs A."/>
            <person name="Gujja S."/>
            <person name="Heiman D."/>
            <person name="Howarth C."/>
            <person name="Larson L."/>
            <person name="Lui A."/>
            <person name="MacDonald P.J.P."/>
            <person name="Mehta T."/>
            <person name="Montmayeur A."/>
            <person name="Murphy C."/>
            <person name="Neiman D."/>
            <person name="Pearson M."/>
            <person name="Priest M."/>
            <person name="Roberts A."/>
            <person name="Saif S."/>
            <person name="Shea T."/>
            <person name="Shenoy N."/>
            <person name="Sisk P."/>
            <person name="Stolte C."/>
            <person name="Sykes S."/>
            <person name="Yandava C."/>
            <person name="Wortman J."/>
            <person name="Nusbaum C."/>
            <person name="Birren B."/>
        </authorList>
    </citation>
    <scope>NUCLEOTIDE SEQUENCE</scope>
    <source>
        <strain evidence="2">R3-111a-1</strain>
    </source>
</reference>
<evidence type="ECO:0000313" key="3">
    <source>
        <dbReference type="EnsemblFungi" id="EJT81049"/>
    </source>
</evidence>
<reference evidence="2" key="2">
    <citation type="submission" date="2010-07" db="EMBL/GenBank/DDBJ databases">
        <authorList>
            <consortium name="The Broad Institute Genome Sequencing Platform"/>
            <consortium name="Broad Institute Genome Sequencing Center for Infectious Disease"/>
            <person name="Ma L.-J."/>
            <person name="Dead R."/>
            <person name="Young S."/>
            <person name="Zeng Q."/>
            <person name="Koehrsen M."/>
            <person name="Alvarado L."/>
            <person name="Berlin A."/>
            <person name="Chapman S.B."/>
            <person name="Chen Z."/>
            <person name="Freedman E."/>
            <person name="Gellesch M."/>
            <person name="Goldberg J."/>
            <person name="Griggs A."/>
            <person name="Gujja S."/>
            <person name="Heilman E.R."/>
            <person name="Heiman D."/>
            <person name="Hepburn T."/>
            <person name="Howarth C."/>
            <person name="Jen D."/>
            <person name="Larson L."/>
            <person name="Mehta T."/>
            <person name="Neiman D."/>
            <person name="Pearson M."/>
            <person name="Roberts A."/>
            <person name="Saif S."/>
            <person name="Shea T."/>
            <person name="Shenoy N."/>
            <person name="Sisk P."/>
            <person name="Stolte C."/>
            <person name="Sykes S."/>
            <person name="Walk T."/>
            <person name="White J."/>
            <person name="Yandava C."/>
            <person name="Haas B."/>
            <person name="Nusbaum C."/>
            <person name="Birren B."/>
        </authorList>
    </citation>
    <scope>NUCLEOTIDE SEQUENCE</scope>
    <source>
        <strain evidence="2">R3-111a-1</strain>
    </source>
</reference>
<dbReference type="Proteomes" id="UP000006039">
    <property type="component" value="Unassembled WGS sequence"/>
</dbReference>
<dbReference type="HOGENOM" id="CLU_004184_7_4_1"/>
<dbReference type="PANTHER" id="PTHR24148:SF64">
    <property type="entry name" value="HETEROKARYON INCOMPATIBILITY DOMAIN-CONTAINING PROTEIN"/>
    <property type="match status" value="1"/>
</dbReference>
<evidence type="ECO:0000313" key="2">
    <source>
        <dbReference type="EMBL" id="EJT81049.1"/>
    </source>
</evidence>
<gene>
    <name evidence="3" type="primary">20341495</name>
    <name evidence="2" type="ORF">GGTG_01037</name>
</gene>
<keyword evidence="4" id="KW-1185">Reference proteome</keyword>
<proteinExistence type="predicted"/>
<dbReference type="STRING" id="644352.J3NIF6"/>
<dbReference type="AlphaFoldDB" id="J3NIF6"/>
<evidence type="ECO:0000259" key="1">
    <source>
        <dbReference type="Pfam" id="PF06985"/>
    </source>
</evidence>